<dbReference type="Pfam" id="PF03734">
    <property type="entry name" value="YkuD"/>
    <property type="match status" value="1"/>
</dbReference>
<dbReference type="Proteomes" id="UP000523821">
    <property type="component" value="Unassembled WGS sequence"/>
</dbReference>
<keyword evidence="4 7" id="KW-0133">Cell shape</keyword>
<organism evidence="11 12">
    <name type="scientific">Prosthecomicrobium pneumaticum</name>
    <dbReference type="NCBI Taxonomy" id="81895"/>
    <lineage>
        <taxon>Bacteria</taxon>
        <taxon>Pseudomonadati</taxon>
        <taxon>Pseudomonadota</taxon>
        <taxon>Alphaproteobacteria</taxon>
        <taxon>Hyphomicrobiales</taxon>
        <taxon>Kaistiaceae</taxon>
        <taxon>Prosthecomicrobium</taxon>
    </lineage>
</organism>
<keyword evidence="12" id="KW-1185">Reference proteome</keyword>
<accession>A0A7W9CV55</accession>
<evidence type="ECO:0000256" key="1">
    <source>
        <dbReference type="ARBA" id="ARBA00004752"/>
    </source>
</evidence>
<dbReference type="PANTHER" id="PTHR36699">
    <property type="entry name" value="LD-TRANSPEPTIDASE"/>
    <property type="match status" value="1"/>
</dbReference>
<feature type="domain" description="L,D-TPase catalytic" evidence="10">
    <location>
        <begin position="57"/>
        <end position="188"/>
    </location>
</feature>
<evidence type="ECO:0000256" key="6">
    <source>
        <dbReference type="ARBA" id="ARBA00023316"/>
    </source>
</evidence>
<dbReference type="InterPro" id="IPR005490">
    <property type="entry name" value="LD_TPept_cat_dom"/>
</dbReference>
<keyword evidence="3" id="KW-0808">Transferase</keyword>
<evidence type="ECO:0000256" key="3">
    <source>
        <dbReference type="ARBA" id="ARBA00022679"/>
    </source>
</evidence>
<reference evidence="11 12" key="1">
    <citation type="submission" date="2020-08" db="EMBL/GenBank/DDBJ databases">
        <title>Genomic Encyclopedia of Type Strains, Phase IV (KMG-IV): sequencing the most valuable type-strain genomes for metagenomic binning, comparative biology and taxonomic classification.</title>
        <authorList>
            <person name="Goeker M."/>
        </authorList>
    </citation>
    <scope>NUCLEOTIDE SEQUENCE [LARGE SCALE GENOMIC DNA]</scope>
    <source>
        <strain evidence="11 12">DSM 16268</strain>
    </source>
</reference>
<feature type="region of interest" description="Disordered" evidence="8">
    <location>
        <begin position="293"/>
        <end position="361"/>
    </location>
</feature>
<evidence type="ECO:0000256" key="5">
    <source>
        <dbReference type="ARBA" id="ARBA00022984"/>
    </source>
</evidence>
<dbReference type="InterPro" id="IPR038063">
    <property type="entry name" value="Transpep_catalytic_dom"/>
</dbReference>
<feature type="chain" id="PRO_5031399462" evidence="9">
    <location>
        <begin position="24"/>
        <end position="361"/>
    </location>
</feature>
<feature type="active site" description="Proton donor/acceptor" evidence="7">
    <location>
        <position position="149"/>
    </location>
</feature>
<evidence type="ECO:0000256" key="8">
    <source>
        <dbReference type="SAM" id="MobiDB-lite"/>
    </source>
</evidence>
<evidence type="ECO:0000256" key="7">
    <source>
        <dbReference type="PROSITE-ProRule" id="PRU01373"/>
    </source>
</evidence>
<comment type="similarity">
    <text evidence="2">Belongs to the YkuD family.</text>
</comment>
<proteinExistence type="inferred from homology"/>
<evidence type="ECO:0000259" key="10">
    <source>
        <dbReference type="PROSITE" id="PS52029"/>
    </source>
</evidence>
<comment type="caution">
    <text evidence="11">The sequence shown here is derived from an EMBL/GenBank/DDBJ whole genome shotgun (WGS) entry which is preliminary data.</text>
</comment>
<dbReference type="CDD" id="cd16913">
    <property type="entry name" value="YkuD_like"/>
    <property type="match status" value="1"/>
</dbReference>
<gene>
    <name evidence="11" type="ORF">GGQ63_001537</name>
</gene>
<dbReference type="RefSeq" id="WP_246429681.1">
    <property type="nucleotide sequence ID" value="NZ_JACHOO010000003.1"/>
</dbReference>
<dbReference type="GO" id="GO:0008360">
    <property type="term" value="P:regulation of cell shape"/>
    <property type="evidence" value="ECO:0007669"/>
    <property type="project" value="UniProtKB-UniRule"/>
</dbReference>
<dbReference type="GO" id="GO:0009252">
    <property type="term" value="P:peptidoglycan biosynthetic process"/>
    <property type="evidence" value="ECO:0007669"/>
    <property type="project" value="UniProtKB-UniPathway"/>
</dbReference>
<dbReference type="GO" id="GO:0004180">
    <property type="term" value="F:carboxypeptidase activity"/>
    <property type="evidence" value="ECO:0007669"/>
    <property type="project" value="UniProtKB-ARBA"/>
</dbReference>
<name>A0A7W9CV55_9HYPH</name>
<dbReference type="UniPathway" id="UPA00219"/>
<evidence type="ECO:0000313" key="12">
    <source>
        <dbReference type="Proteomes" id="UP000523821"/>
    </source>
</evidence>
<protein>
    <submittedName>
        <fullName evidence="11">Murein L,D-transpeptidase YafK</fullName>
    </submittedName>
</protein>
<feature type="signal peptide" evidence="9">
    <location>
        <begin position="1"/>
        <end position="23"/>
    </location>
</feature>
<evidence type="ECO:0000256" key="9">
    <source>
        <dbReference type="SAM" id="SignalP"/>
    </source>
</evidence>
<dbReference type="PANTHER" id="PTHR36699:SF1">
    <property type="entry name" value="L,D-TRANSPEPTIDASE YAFK-RELATED"/>
    <property type="match status" value="1"/>
</dbReference>
<dbReference type="GO" id="GO:0071555">
    <property type="term" value="P:cell wall organization"/>
    <property type="evidence" value="ECO:0007669"/>
    <property type="project" value="UniProtKB-UniRule"/>
</dbReference>
<keyword evidence="9" id="KW-0732">Signal</keyword>
<dbReference type="PROSITE" id="PS51257">
    <property type="entry name" value="PROKAR_LIPOPROTEIN"/>
    <property type="match status" value="1"/>
</dbReference>
<dbReference type="EMBL" id="JACHOO010000003">
    <property type="protein sequence ID" value="MBB5752483.1"/>
    <property type="molecule type" value="Genomic_DNA"/>
</dbReference>
<keyword evidence="6 7" id="KW-0961">Cell wall biogenesis/degradation</keyword>
<keyword evidence="5 7" id="KW-0573">Peptidoglycan synthesis</keyword>
<dbReference type="GO" id="GO:0016740">
    <property type="term" value="F:transferase activity"/>
    <property type="evidence" value="ECO:0007669"/>
    <property type="project" value="UniProtKB-KW"/>
</dbReference>
<dbReference type="AlphaFoldDB" id="A0A7W9CV55"/>
<dbReference type="SUPFAM" id="SSF141523">
    <property type="entry name" value="L,D-transpeptidase catalytic domain-like"/>
    <property type="match status" value="1"/>
</dbReference>
<evidence type="ECO:0000313" key="11">
    <source>
        <dbReference type="EMBL" id="MBB5752483.1"/>
    </source>
</evidence>
<sequence length="361" mass="39023">MTARRPNTLLRAAALLLAATLLAGCQDDGGGPKALAPVPPKLVAKMDKLGMSETSPVYMRVFKEESELEVWKQRKDGQYALLVSYPICKWSGKLGPKIKEGDRQAPEGFYTVTPGQMNPNSSYYLSFNIGYPNAYDRAYGRTGSNLMVHGACSSAGCYSMTDQAAGEIYSLARDALRGGQRAFEVHAFPFKMTAENLARHADDPNMPFWQRLREGYNHFEVTRKVPAVSVCGKDYKFDADFAGKTPSAAAPCPAYTVPEWIEAGVKQKQAAEDIEIAALVEKAKEKAVADAKKAAEEAERAQASAPAPGPELAVVKGEPAPGVPLPAPSPVRATAPVQAYQPAAPQEPGLLERLKRRLPWG</sequence>
<feature type="active site" description="Nucleophile" evidence="7">
    <location>
        <position position="157"/>
    </location>
</feature>
<feature type="compositionally biased region" description="Low complexity" evidence="8">
    <location>
        <begin position="330"/>
        <end position="346"/>
    </location>
</feature>
<evidence type="ECO:0000256" key="4">
    <source>
        <dbReference type="ARBA" id="ARBA00022960"/>
    </source>
</evidence>
<evidence type="ECO:0000256" key="2">
    <source>
        <dbReference type="ARBA" id="ARBA00005992"/>
    </source>
</evidence>
<dbReference type="PROSITE" id="PS52029">
    <property type="entry name" value="LD_TPASE"/>
    <property type="match status" value="1"/>
</dbReference>
<comment type="pathway">
    <text evidence="1 7">Cell wall biogenesis; peptidoglycan biosynthesis.</text>
</comment>